<dbReference type="AlphaFoldDB" id="A0A0K2T014"/>
<organism evidence="1">
    <name type="scientific">Lepeophtheirus salmonis</name>
    <name type="common">Salmon louse</name>
    <name type="synonym">Caligus salmonis</name>
    <dbReference type="NCBI Taxonomy" id="72036"/>
    <lineage>
        <taxon>Eukaryota</taxon>
        <taxon>Metazoa</taxon>
        <taxon>Ecdysozoa</taxon>
        <taxon>Arthropoda</taxon>
        <taxon>Crustacea</taxon>
        <taxon>Multicrustacea</taxon>
        <taxon>Hexanauplia</taxon>
        <taxon>Copepoda</taxon>
        <taxon>Siphonostomatoida</taxon>
        <taxon>Caligidae</taxon>
        <taxon>Lepeophtheirus</taxon>
    </lineage>
</organism>
<sequence>MLSLRLCRSALFPSNGQVNITTFKTSCVL</sequence>
<accession>A0A0K2T014</accession>
<proteinExistence type="predicted"/>
<reference evidence="1" key="1">
    <citation type="submission" date="2014-05" db="EMBL/GenBank/DDBJ databases">
        <authorList>
            <person name="Chronopoulou M."/>
        </authorList>
    </citation>
    <scope>NUCLEOTIDE SEQUENCE</scope>
    <source>
        <tissue evidence="1">Whole organism</tissue>
    </source>
</reference>
<name>A0A0K2T014_LEPSM</name>
<evidence type="ECO:0000313" key="1">
    <source>
        <dbReference type="EMBL" id="CDW19349.1"/>
    </source>
</evidence>
<protein>
    <submittedName>
        <fullName evidence="1">Uncharacterized protein</fullName>
    </submittedName>
</protein>
<dbReference type="EMBL" id="HACA01001988">
    <property type="protein sequence ID" value="CDW19349.1"/>
    <property type="molecule type" value="Transcribed_RNA"/>
</dbReference>